<keyword evidence="2" id="KW-1185">Reference proteome</keyword>
<dbReference type="RefSeq" id="WP_281760042.1">
    <property type="nucleotide sequence ID" value="NZ_AP026709.1"/>
</dbReference>
<proteinExistence type="predicted"/>
<evidence type="ECO:0000313" key="1">
    <source>
        <dbReference type="EMBL" id="BDQ37522.1"/>
    </source>
</evidence>
<sequence>MKADSANLICLACYQDRLASVCENADGYKLFEIRDTKFYPAGLLSLPSKDPMDRTSAILACGVTVFLCGAICNQTRARLEEGGVTVLPWLTGTQNQILDGFLNKTLDNLVMPGTRI</sequence>
<accession>A0ABM8B1E3</accession>
<dbReference type="InterPro" id="IPR036105">
    <property type="entry name" value="DiNase_FeMo-co_biosyn_sf"/>
</dbReference>
<evidence type="ECO:0008006" key="3">
    <source>
        <dbReference type="Google" id="ProtNLM"/>
    </source>
</evidence>
<name>A0ABM8B1E3_9BACT</name>
<dbReference type="Gene3D" id="3.30.420.130">
    <property type="entry name" value="Dinitrogenase iron-molybdenum cofactor biosynthesis domain"/>
    <property type="match status" value="1"/>
</dbReference>
<dbReference type="SUPFAM" id="SSF53146">
    <property type="entry name" value="Nitrogenase accessory factor-like"/>
    <property type="match status" value="1"/>
</dbReference>
<organism evidence="1 2">
    <name type="scientific">Pseudodesulfovibrio nedwellii</name>
    <dbReference type="NCBI Taxonomy" id="2973072"/>
    <lineage>
        <taxon>Bacteria</taxon>
        <taxon>Pseudomonadati</taxon>
        <taxon>Thermodesulfobacteriota</taxon>
        <taxon>Desulfovibrionia</taxon>
        <taxon>Desulfovibrionales</taxon>
        <taxon>Desulfovibrionaceae</taxon>
    </lineage>
</organism>
<dbReference type="Proteomes" id="UP001317742">
    <property type="component" value="Chromosome"/>
</dbReference>
<evidence type="ECO:0000313" key="2">
    <source>
        <dbReference type="Proteomes" id="UP001317742"/>
    </source>
</evidence>
<protein>
    <recommendedName>
        <fullName evidence="3">Dinitrogenase iron-molybdenum cofactor biosynthesis protein</fullName>
    </recommendedName>
</protein>
<dbReference type="EMBL" id="AP026709">
    <property type="protein sequence ID" value="BDQ37522.1"/>
    <property type="molecule type" value="Genomic_DNA"/>
</dbReference>
<gene>
    <name evidence="1" type="ORF">SYK_18820</name>
</gene>
<reference evidence="1 2" key="1">
    <citation type="submission" date="2022-08" db="EMBL/GenBank/DDBJ databases">
        <title>Genome Sequence of the sulphate-reducing bacterium, Pseudodesulfovibrio sp. SYK.</title>
        <authorList>
            <person name="Kondo R."/>
            <person name="Kataoka T."/>
        </authorList>
    </citation>
    <scope>NUCLEOTIDE SEQUENCE [LARGE SCALE GENOMIC DNA]</scope>
    <source>
        <strain evidence="1 2">SYK</strain>
    </source>
</reference>